<comment type="caution">
    <text evidence="1">The sequence shown here is derived from an EMBL/GenBank/DDBJ whole genome shotgun (WGS) entry which is preliminary data.</text>
</comment>
<proteinExistence type="predicted"/>
<protein>
    <submittedName>
        <fullName evidence="1">Uncharacterized protein</fullName>
    </submittedName>
</protein>
<keyword evidence="2" id="KW-1185">Reference proteome</keyword>
<dbReference type="EMBL" id="JAGMUX010000010">
    <property type="protein sequence ID" value="KAH7247473.1"/>
    <property type="molecule type" value="Genomic_DNA"/>
</dbReference>
<dbReference type="GeneID" id="70227664"/>
<evidence type="ECO:0000313" key="2">
    <source>
        <dbReference type="Proteomes" id="UP000720189"/>
    </source>
</evidence>
<evidence type="ECO:0000313" key="1">
    <source>
        <dbReference type="EMBL" id="KAH7247473.1"/>
    </source>
</evidence>
<dbReference type="OrthoDB" id="10300393at2759"/>
<dbReference type="AlphaFoldDB" id="A0A9P9GXT5"/>
<reference evidence="1" key="1">
    <citation type="journal article" date="2021" name="Nat. Commun.">
        <title>Genetic determinants of endophytism in the Arabidopsis root mycobiome.</title>
        <authorList>
            <person name="Mesny F."/>
            <person name="Miyauchi S."/>
            <person name="Thiergart T."/>
            <person name="Pickel B."/>
            <person name="Atanasova L."/>
            <person name="Karlsson M."/>
            <person name="Huettel B."/>
            <person name="Barry K.W."/>
            <person name="Haridas S."/>
            <person name="Chen C."/>
            <person name="Bauer D."/>
            <person name="Andreopoulos W."/>
            <person name="Pangilinan J."/>
            <person name="LaButti K."/>
            <person name="Riley R."/>
            <person name="Lipzen A."/>
            <person name="Clum A."/>
            <person name="Drula E."/>
            <person name="Henrissat B."/>
            <person name="Kohler A."/>
            <person name="Grigoriev I.V."/>
            <person name="Martin F.M."/>
            <person name="Hacquard S."/>
        </authorList>
    </citation>
    <scope>NUCLEOTIDE SEQUENCE</scope>
    <source>
        <strain evidence="1">MPI-CAGE-AT-0023</strain>
    </source>
</reference>
<dbReference type="RefSeq" id="XP_046048056.1">
    <property type="nucleotide sequence ID" value="XM_046197710.1"/>
</dbReference>
<accession>A0A9P9GXT5</accession>
<organism evidence="1 2">
    <name type="scientific">Fusarium redolens</name>
    <dbReference type="NCBI Taxonomy" id="48865"/>
    <lineage>
        <taxon>Eukaryota</taxon>
        <taxon>Fungi</taxon>
        <taxon>Dikarya</taxon>
        <taxon>Ascomycota</taxon>
        <taxon>Pezizomycotina</taxon>
        <taxon>Sordariomycetes</taxon>
        <taxon>Hypocreomycetidae</taxon>
        <taxon>Hypocreales</taxon>
        <taxon>Nectriaceae</taxon>
        <taxon>Fusarium</taxon>
        <taxon>Fusarium redolens species complex</taxon>
    </lineage>
</organism>
<gene>
    <name evidence="1" type="ORF">BKA55DRAFT_664685</name>
</gene>
<dbReference type="Proteomes" id="UP000720189">
    <property type="component" value="Unassembled WGS sequence"/>
</dbReference>
<sequence>MEAQGYRAFSGTCDRLTSAGEQLKSGSASHLVAREDNCGMAVRGTELAIIGCPVVRHTGPLRLIKKGSF</sequence>
<name>A0A9P9GXT5_FUSRE</name>